<protein>
    <submittedName>
        <fullName evidence="1">Uncharacterized protein</fullName>
    </submittedName>
</protein>
<organism evidence="1 2">
    <name type="scientific">Paracoccidioides lutzii (strain ATCC MYA-826 / Pb01)</name>
    <name type="common">Paracoccidioides brasiliensis</name>
    <dbReference type="NCBI Taxonomy" id="502779"/>
    <lineage>
        <taxon>Eukaryota</taxon>
        <taxon>Fungi</taxon>
        <taxon>Dikarya</taxon>
        <taxon>Ascomycota</taxon>
        <taxon>Pezizomycotina</taxon>
        <taxon>Eurotiomycetes</taxon>
        <taxon>Eurotiomycetidae</taxon>
        <taxon>Onygenales</taxon>
        <taxon>Ajellomycetaceae</taxon>
        <taxon>Paracoccidioides</taxon>
    </lineage>
</organism>
<gene>
    <name evidence="1" type="ORF">PAAG_08968</name>
</gene>
<evidence type="ECO:0000313" key="2">
    <source>
        <dbReference type="Proteomes" id="UP000002059"/>
    </source>
</evidence>
<reference evidence="1 2" key="1">
    <citation type="journal article" date="2011" name="PLoS Genet.">
        <title>Comparative genomic analysis of human fungal pathogens causing paracoccidioidomycosis.</title>
        <authorList>
            <person name="Desjardins C.A."/>
            <person name="Champion M.D."/>
            <person name="Holder J.W."/>
            <person name="Muszewska A."/>
            <person name="Goldberg J."/>
            <person name="Bailao A.M."/>
            <person name="Brigido M.M."/>
            <person name="Ferreira M.E."/>
            <person name="Garcia A.M."/>
            <person name="Grynberg M."/>
            <person name="Gujja S."/>
            <person name="Heiman D.I."/>
            <person name="Henn M.R."/>
            <person name="Kodira C.D."/>
            <person name="Leon-Narvaez H."/>
            <person name="Longo L.V."/>
            <person name="Ma L.J."/>
            <person name="Malavazi I."/>
            <person name="Matsuo A.L."/>
            <person name="Morais F.V."/>
            <person name="Pereira M."/>
            <person name="Rodriguez-Brito S."/>
            <person name="Sakthikumar S."/>
            <person name="Salem-Izacc S.M."/>
            <person name="Sykes S.M."/>
            <person name="Teixeira M.M."/>
            <person name="Vallejo M.C."/>
            <person name="Walter M.E."/>
            <person name="Yandava C."/>
            <person name="Young S."/>
            <person name="Zeng Q."/>
            <person name="Zucker J."/>
            <person name="Felipe M.S."/>
            <person name="Goldman G.H."/>
            <person name="Haas B.J."/>
            <person name="McEwen J.G."/>
            <person name="Nino-Vega G."/>
            <person name="Puccia R."/>
            <person name="San-Blas G."/>
            <person name="Soares C.M."/>
            <person name="Birren B.W."/>
            <person name="Cuomo C.A."/>
        </authorList>
    </citation>
    <scope>NUCLEOTIDE SEQUENCE [LARGE SCALE GENOMIC DNA]</scope>
    <source>
        <strain evidence="2">ATCC MYA-826 / Pb01</strain>
    </source>
</reference>
<evidence type="ECO:0000313" key="1">
    <source>
        <dbReference type="EMBL" id="EEH40119.1"/>
    </source>
</evidence>
<keyword evidence="2" id="KW-1185">Reference proteome</keyword>
<proteinExistence type="predicted"/>
<dbReference type="KEGG" id="pbl:PAAG_08968"/>
<dbReference type="EMBL" id="KN294048">
    <property type="protein sequence ID" value="EEH40119.1"/>
    <property type="molecule type" value="Genomic_DNA"/>
</dbReference>
<dbReference type="GeneID" id="9092334"/>
<dbReference type="RefSeq" id="XP_002789114.1">
    <property type="nucleotide sequence ID" value="XM_002789068.1"/>
</dbReference>
<dbReference type="Proteomes" id="UP000002059">
    <property type="component" value="Partially assembled WGS sequence"/>
</dbReference>
<dbReference type="AlphaFoldDB" id="C1HDX5"/>
<accession>C1HDX5</accession>
<name>C1HDX5_PARBA</name>
<dbReference type="VEuPathDB" id="FungiDB:PAAG_08968"/>
<sequence>MSSPLRLSEISEVKIVKRNYKTDFNDKLFFDLQRMIAVVNAITNTYAEFQKICAQTAYTLQTINVT</sequence>
<dbReference type="HOGENOM" id="CLU_2886403_0_0_1"/>